<dbReference type="EMBL" id="JANJYJ010000003">
    <property type="protein sequence ID" value="KAK3222499.1"/>
    <property type="molecule type" value="Genomic_DNA"/>
</dbReference>
<sequence length="416" mass="45006">MFPSPSLPLLLLACTLAFSASYPNSIFGSKTETVNTSQFHKFFQNHNHTKLKLVHIDQVSSSTKLLNHSHRFLARMQRDIKRVAALTDLLSPVKSYEVENLGTDLVSGYNLGFEEYLVRVGVGSPPTYQYLAIDTGSDVIWVQCQPCNRCYKQAHPIFNPATSASYTVVLCGSPACDALLVGDRLCHAGKCGYEVNYADGSYTKWTLMLETLTFGQTRILNMAIGCGHNNQGSFNVIAGLLGLGGGRMSFVNQIPETGGAFSYCLARGDRLKSLGWLRFGLGPGEAFPVGVAWAPLLHNPRAPNFYYVGLSGLGVGGVRVPISEDIFRLTESGDGGVIIDTGTAVTRLPTLAYEALRDAFAAKSSGVPRAPSVSIFDTCFHLYGDEVQFPPISFYFSGGPVLTIASYGFLLPVDVP</sequence>
<evidence type="ECO:0000259" key="4">
    <source>
        <dbReference type="PROSITE" id="PS51767"/>
    </source>
</evidence>
<feature type="active site" evidence="2">
    <location>
        <position position="340"/>
    </location>
</feature>
<evidence type="ECO:0000256" key="1">
    <source>
        <dbReference type="ARBA" id="ARBA00007447"/>
    </source>
</evidence>
<evidence type="ECO:0000313" key="6">
    <source>
        <dbReference type="Proteomes" id="UP001281410"/>
    </source>
</evidence>
<feature type="chain" id="PRO_5042009498" description="Peptidase A1 domain-containing protein" evidence="3">
    <location>
        <begin position="22"/>
        <end position="416"/>
    </location>
</feature>
<dbReference type="GO" id="GO:0004190">
    <property type="term" value="F:aspartic-type endopeptidase activity"/>
    <property type="evidence" value="ECO:0007669"/>
    <property type="project" value="InterPro"/>
</dbReference>
<dbReference type="InterPro" id="IPR001461">
    <property type="entry name" value="Aspartic_peptidase_A1"/>
</dbReference>
<keyword evidence="3" id="KW-0732">Signal</keyword>
<proteinExistence type="inferred from homology"/>
<dbReference type="PANTHER" id="PTHR13683">
    <property type="entry name" value="ASPARTYL PROTEASES"/>
    <property type="match status" value="1"/>
</dbReference>
<evidence type="ECO:0000313" key="5">
    <source>
        <dbReference type="EMBL" id="KAK3222499.1"/>
    </source>
</evidence>
<evidence type="ECO:0000256" key="3">
    <source>
        <dbReference type="SAM" id="SignalP"/>
    </source>
</evidence>
<dbReference type="GO" id="GO:0006508">
    <property type="term" value="P:proteolysis"/>
    <property type="evidence" value="ECO:0007669"/>
    <property type="project" value="InterPro"/>
</dbReference>
<organism evidence="5 6">
    <name type="scientific">Dipteronia sinensis</name>
    <dbReference type="NCBI Taxonomy" id="43782"/>
    <lineage>
        <taxon>Eukaryota</taxon>
        <taxon>Viridiplantae</taxon>
        <taxon>Streptophyta</taxon>
        <taxon>Embryophyta</taxon>
        <taxon>Tracheophyta</taxon>
        <taxon>Spermatophyta</taxon>
        <taxon>Magnoliopsida</taxon>
        <taxon>eudicotyledons</taxon>
        <taxon>Gunneridae</taxon>
        <taxon>Pentapetalae</taxon>
        <taxon>rosids</taxon>
        <taxon>malvids</taxon>
        <taxon>Sapindales</taxon>
        <taxon>Sapindaceae</taxon>
        <taxon>Hippocastanoideae</taxon>
        <taxon>Acereae</taxon>
        <taxon>Dipteronia</taxon>
    </lineage>
</organism>
<dbReference type="InterPro" id="IPR033121">
    <property type="entry name" value="PEPTIDASE_A1"/>
</dbReference>
<keyword evidence="6" id="KW-1185">Reference proteome</keyword>
<dbReference type="InterPro" id="IPR021109">
    <property type="entry name" value="Peptidase_aspartic_dom_sf"/>
</dbReference>
<accession>A0AAE0ARY1</accession>
<feature type="active site" evidence="2">
    <location>
        <position position="134"/>
    </location>
</feature>
<name>A0AAE0ARY1_9ROSI</name>
<reference evidence="5" key="1">
    <citation type="journal article" date="2023" name="Plant J.">
        <title>Genome sequences and population genomics provide insights into the demographic history, inbreeding, and mutation load of two 'living fossil' tree species of Dipteronia.</title>
        <authorList>
            <person name="Feng Y."/>
            <person name="Comes H.P."/>
            <person name="Chen J."/>
            <person name="Zhu S."/>
            <person name="Lu R."/>
            <person name="Zhang X."/>
            <person name="Li P."/>
            <person name="Qiu J."/>
            <person name="Olsen K.M."/>
            <person name="Qiu Y."/>
        </authorList>
    </citation>
    <scope>NUCLEOTIDE SEQUENCE</scope>
    <source>
        <strain evidence="5">NBL</strain>
    </source>
</reference>
<dbReference type="PROSITE" id="PS51767">
    <property type="entry name" value="PEPTIDASE_A1"/>
    <property type="match status" value="1"/>
</dbReference>
<feature type="domain" description="Peptidase A1" evidence="4">
    <location>
        <begin position="116"/>
        <end position="416"/>
    </location>
</feature>
<dbReference type="PANTHER" id="PTHR13683:SF265">
    <property type="entry name" value="PROTEIN ASPARTIC PROTEASE IN GUARD CELL 2"/>
    <property type="match status" value="1"/>
</dbReference>
<feature type="signal peptide" evidence="3">
    <location>
        <begin position="1"/>
        <end position="21"/>
    </location>
</feature>
<protein>
    <recommendedName>
        <fullName evidence="4">Peptidase A1 domain-containing protein</fullName>
    </recommendedName>
</protein>
<dbReference type="Pfam" id="PF14543">
    <property type="entry name" value="TAXi_N"/>
    <property type="match status" value="1"/>
</dbReference>
<dbReference type="FunFam" id="2.40.70.10:FF:000031">
    <property type="entry name" value="Aspartyl protease AED1"/>
    <property type="match status" value="1"/>
</dbReference>
<dbReference type="Proteomes" id="UP001281410">
    <property type="component" value="Unassembled WGS sequence"/>
</dbReference>
<dbReference type="InterPro" id="IPR032861">
    <property type="entry name" value="TAXi_N"/>
</dbReference>
<gene>
    <name evidence="5" type="ORF">Dsin_009524</name>
</gene>
<dbReference type="InterPro" id="IPR032799">
    <property type="entry name" value="TAXi_C"/>
</dbReference>
<dbReference type="AlphaFoldDB" id="A0AAE0ARY1"/>
<dbReference type="SUPFAM" id="SSF50630">
    <property type="entry name" value="Acid proteases"/>
    <property type="match status" value="1"/>
</dbReference>
<comment type="similarity">
    <text evidence="1">Belongs to the peptidase A1 family.</text>
</comment>
<dbReference type="Pfam" id="PF14541">
    <property type="entry name" value="TAXi_C"/>
    <property type="match status" value="1"/>
</dbReference>
<comment type="caution">
    <text evidence="5">The sequence shown here is derived from an EMBL/GenBank/DDBJ whole genome shotgun (WGS) entry which is preliminary data.</text>
</comment>
<dbReference type="Gene3D" id="2.40.70.10">
    <property type="entry name" value="Acid Proteases"/>
    <property type="match status" value="2"/>
</dbReference>
<evidence type="ECO:0000256" key="2">
    <source>
        <dbReference type="PIRSR" id="PIRSR601461-1"/>
    </source>
</evidence>